<evidence type="ECO:0000313" key="1">
    <source>
        <dbReference type="EMBL" id="SFN36999.1"/>
    </source>
</evidence>
<protein>
    <submittedName>
        <fullName evidence="1">Uncharacterized protein</fullName>
    </submittedName>
</protein>
<sequence>MAVITLPNRLKNQPQYAAPIDYAGLAKGVRILWNPAAGPVDLVTGRVWIPGGNAAIATTQRGRAFSFDGADDYYGYTGYPEITGNTGSFFMWCPTVGAADTHGHALFGASSPVGFAHQINPGLQVHISSTPASIGTLPSWFKTKNRSIVLASGGTAATCKAFLDGTDSGLKWAGPPVAWGAGNKNFNLGRYSGGTLWDFSGTILIAGYTDTVWGEAESRAFHENPWQLLKTRARKLWSSSGSAHILTGASSIQPNESNAITIAQHHVLAGSVPAQVGESSVEAITQDQILAVVPGSQVNASSAGAITADLSFAAEPSHQINAFETGAIRQAHGLLVIGPTQESMSSASGVIQGHGLVALATVQANTSGTGPLYIGKGGLAGAPSIQANTAGNGSVAQTYILVAAASRQLNKAGISTISNAIVVEASLISGIVEAFRIKKPGIPPGTPEWLKTMIEILIGRRGNKVAVPKFQALTFSATPTRAECEALYRYTNAVRDSLEQLITRMDS</sequence>
<proteinExistence type="predicted"/>
<reference evidence="2" key="1">
    <citation type="submission" date="2016-10" db="EMBL/GenBank/DDBJ databases">
        <authorList>
            <person name="Varghese N."/>
        </authorList>
    </citation>
    <scope>NUCLEOTIDE SEQUENCE [LARGE SCALE GENOMIC DNA]</scope>
    <source>
        <strain evidence="2">Nsp8</strain>
    </source>
</reference>
<name>A0A1I4YHD5_9PROT</name>
<organism evidence="1 2">
    <name type="scientific">Nitrosospira briensis</name>
    <dbReference type="NCBI Taxonomy" id="35799"/>
    <lineage>
        <taxon>Bacteria</taxon>
        <taxon>Pseudomonadati</taxon>
        <taxon>Pseudomonadota</taxon>
        <taxon>Betaproteobacteria</taxon>
        <taxon>Nitrosomonadales</taxon>
        <taxon>Nitrosomonadaceae</taxon>
        <taxon>Nitrosospira</taxon>
    </lineage>
</organism>
<accession>A0A1I4YHD5</accession>
<dbReference type="Proteomes" id="UP000183107">
    <property type="component" value="Unassembled WGS sequence"/>
</dbReference>
<dbReference type="RefSeq" id="WP_074794617.1">
    <property type="nucleotide sequence ID" value="NZ_FOVJ01000001.1"/>
</dbReference>
<dbReference type="OrthoDB" id="8565357at2"/>
<dbReference type="AlphaFoldDB" id="A0A1I4YHD5"/>
<dbReference type="EMBL" id="FOVJ01000001">
    <property type="protein sequence ID" value="SFN36999.1"/>
    <property type="molecule type" value="Genomic_DNA"/>
</dbReference>
<evidence type="ECO:0000313" key="2">
    <source>
        <dbReference type="Proteomes" id="UP000183107"/>
    </source>
</evidence>
<keyword evidence="2" id="KW-1185">Reference proteome</keyword>
<gene>
    <name evidence="1" type="ORF">SAMN05216386_0684</name>
</gene>